<dbReference type="Gene3D" id="2.170.130.10">
    <property type="entry name" value="TonB-dependent receptor, plug domain"/>
    <property type="match status" value="1"/>
</dbReference>
<dbReference type="InterPro" id="IPR037066">
    <property type="entry name" value="Plug_dom_sf"/>
</dbReference>
<dbReference type="Proteomes" id="UP000190816">
    <property type="component" value="Unassembled WGS sequence"/>
</dbReference>
<dbReference type="PROSITE" id="PS52016">
    <property type="entry name" value="TONB_DEPENDENT_REC_3"/>
    <property type="match status" value="1"/>
</dbReference>
<comment type="subcellular location">
    <subcellularLocation>
        <location evidence="1 7">Cell outer membrane</location>
        <topology evidence="1 7">Multi-pass membrane protein</topology>
    </subcellularLocation>
</comment>
<keyword evidence="5 7" id="KW-0472">Membrane</keyword>
<dbReference type="InterPro" id="IPR012910">
    <property type="entry name" value="Plug_dom"/>
</dbReference>
<name>A0AAJ3NAF5_9FLAO</name>
<dbReference type="InterPro" id="IPR023996">
    <property type="entry name" value="TonB-dep_OMP_SusC/RagA"/>
</dbReference>
<keyword evidence="4 7" id="KW-0812">Transmembrane</keyword>
<evidence type="ECO:0000256" key="3">
    <source>
        <dbReference type="ARBA" id="ARBA00022452"/>
    </source>
</evidence>
<reference evidence="9 10" key="1">
    <citation type="submission" date="2016-06" db="EMBL/GenBank/DDBJ databases">
        <authorList>
            <person name="Nicholson A.C."/>
        </authorList>
    </citation>
    <scope>NUCLEOTIDE SEQUENCE [LARGE SCALE GENOMIC DNA]</scope>
    <source>
        <strain evidence="9 10">G4123</strain>
    </source>
</reference>
<dbReference type="KEGG" id="ego:BBD34_17145"/>
<dbReference type="SUPFAM" id="SSF56935">
    <property type="entry name" value="Porins"/>
    <property type="match status" value="1"/>
</dbReference>
<dbReference type="NCBIfam" id="TIGR04057">
    <property type="entry name" value="SusC_RagA_signa"/>
    <property type="match status" value="1"/>
</dbReference>
<feature type="domain" description="TonB-dependent receptor plug" evidence="8">
    <location>
        <begin position="125"/>
        <end position="229"/>
    </location>
</feature>
<dbReference type="Gene3D" id="2.40.170.20">
    <property type="entry name" value="TonB-dependent receptor, beta-barrel domain"/>
    <property type="match status" value="1"/>
</dbReference>
<evidence type="ECO:0000256" key="5">
    <source>
        <dbReference type="ARBA" id="ARBA00023136"/>
    </source>
</evidence>
<evidence type="ECO:0000256" key="2">
    <source>
        <dbReference type="ARBA" id="ARBA00022448"/>
    </source>
</evidence>
<dbReference type="InterPro" id="IPR023997">
    <property type="entry name" value="TonB-dep_OMP_SusC/RagA_CS"/>
</dbReference>
<evidence type="ECO:0000313" key="10">
    <source>
        <dbReference type="Proteomes" id="UP000190816"/>
    </source>
</evidence>
<dbReference type="InterPro" id="IPR036942">
    <property type="entry name" value="Beta-barrel_TonB_sf"/>
</dbReference>
<evidence type="ECO:0000259" key="8">
    <source>
        <dbReference type="Pfam" id="PF07715"/>
    </source>
</evidence>
<keyword evidence="2 7" id="KW-0813">Transport</keyword>
<proteinExistence type="inferred from homology"/>
<dbReference type="AlphaFoldDB" id="A0AAJ3NAF5"/>
<accession>A0AAJ3NAF5</accession>
<gene>
    <name evidence="9" type="ORF">BAY32_12545</name>
</gene>
<dbReference type="RefSeq" id="WP_078404922.1">
    <property type="nucleotide sequence ID" value="NZ_CP016377.1"/>
</dbReference>
<evidence type="ECO:0000313" key="9">
    <source>
        <dbReference type="EMBL" id="OPB72380.1"/>
    </source>
</evidence>
<sequence>MKRFITFSLMCYCLKLSAQETLRGRILDHKNLKPVSGISVSVLGSPIVSVSDDKGRFSITTTGSKVKLRFSAEEYITEELLVSLPLKDPLEIYLKSKELLGGKPNAKIIEIEEVNLSTGYQKIPKERATGSFSSVSKSTLEQQVSTGIMERLPALVNGVSMSSGVRGENQLMVRGLSSLKGPLSPLIVVDNFPYEGDIKNINPNLVESVTVLKDAAAASIWGARAANGVIVITTKGSKFNQPTRVEFTFNTTLGSRPDLSYIQQISSKDFIDIETVLFSKGFYKNMINGPGHQVLTPVVDILNKEQKGLISHHSATQEIERLKGIDVRDQYRKYMYQPLENRQYALNMSGGSQNFSWSTFAGFDDNTGNLGEKYQRLNARFENTWKLFSGLSLTTNVYYTNRTTQNGRSAYNAISINSSWKIPYLEFADDKGNPLLMSRSFAQDYKNSLKGKGLLDWDYYPLNDWRHSTSKSAQSEIILNAGINYKVFKGLDLDVKYQYQRFNNESSTYADQEYYNTREYINSFSQINSDGSVKFIVPKGGILNKSTAIGTVNNIRTQLGYNNSFGRHMVAVIAGGEIRETLTRYNSNRYYGYDPNTLSVGAVDYTRQYPKLTTGGSDYIDKGTSERNTNIRFVSLYANGAYTFDKKYTLSLSARRDASNLFGLKTNDQWNPFWSVGGSWLISKEAFYSLKWMPQLKLRGSYGFNGNIDPSMVALTTIVYFSDASVYTGEPIARIDNYYNPNLRWETIRMINLGVDFGLFKDRITGSLEFYNKKGENLFGEAPIDYTTGISSMLRNVAGMSGYGVDIELKTRNIDKNFKWNTVMNFNISRDKITRYHLPNTITRRFVPNAGNVGPVSGSIGLPVYSVFAYRWAGLDPQTGDPLGYHNGEVSKDYLKIMGADKGIQDLRYFGSALPTVYGSFTNSFSYGAVSMDIGITYKLGYWFRRNSISYSNLIGNNWDGHSDYQYRWQKPGDEKSTYVPSNLYSSNYSRDEFYNGSEVLVEKGDHIRLQYINLNYSFSKDFLKHVALKSLQVYFSASNLGILWRANNQGLDPDYVGAYVLKPVSTYSFGLRAQF</sequence>
<dbReference type="EMBL" id="MAIC01000017">
    <property type="protein sequence ID" value="OPB72380.1"/>
    <property type="molecule type" value="Genomic_DNA"/>
</dbReference>
<protein>
    <recommendedName>
        <fullName evidence="8">TonB-dependent receptor plug domain-containing protein</fullName>
    </recommendedName>
</protein>
<dbReference type="InterPro" id="IPR008969">
    <property type="entry name" value="CarboxyPept-like_regulatory"/>
</dbReference>
<dbReference type="InterPro" id="IPR039426">
    <property type="entry name" value="TonB-dep_rcpt-like"/>
</dbReference>
<evidence type="ECO:0000256" key="4">
    <source>
        <dbReference type="ARBA" id="ARBA00022692"/>
    </source>
</evidence>
<dbReference type="Pfam" id="PF07715">
    <property type="entry name" value="Plug"/>
    <property type="match status" value="1"/>
</dbReference>
<keyword evidence="3 7" id="KW-1134">Transmembrane beta strand</keyword>
<evidence type="ECO:0000256" key="1">
    <source>
        <dbReference type="ARBA" id="ARBA00004571"/>
    </source>
</evidence>
<comment type="similarity">
    <text evidence="7">Belongs to the TonB-dependent receptor family.</text>
</comment>
<keyword evidence="6 7" id="KW-0998">Cell outer membrane</keyword>
<dbReference type="SUPFAM" id="SSF49464">
    <property type="entry name" value="Carboxypeptidase regulatory domain-like"/>
    <property type="match status" value="1"/>
</dbReference>
<evidence type="ECO:0000256" key="7">
    <source>
        <dbReference type="PROSITE-ProRule" id="PRU01360"/>
    </source>
</evidence>
<dbReference type="GO" id="GO:0009279">
    <property type="term" value="C:cell outer membrane"/>
    <property type="evidence" value="ECO:0007669"/>
    <property type="project" value="UniProtKB-SubCell"/>
</dbReference>
<organism evidence="9 10">
    <name type="scientific">Elizabethkingia ursingii</name>
    <dbReference type="NCBI Taxonomy" id="1756150"/>
    <lineage>
        <taxon>Bacteria</taxon>
        <taxon>Pseudomonadati</taxon>
        <taxon>Bacteroidota</taxon>
        <taxon>Flavobacteriia</taxon>
        <taxon>Flavobacteriales</taxon>
        <taxon>Weeksellaceae</taxon>
        <taxon>Elizabethkingia</taxon>
    </lineage>
</organism>
<evidence type="ECO:0000256" key="6">
    <source>
        <dbReference type="ARBA" id="ARBA00023237"/>
    </source>
</evidence>
<dbReference type="NCBIfam" id="TIGR04056">
    <property type="entry name" value="OMP_RagA_SusC"/>
    <property type="match status" value="1"/>
</dbReference>
<comment type="caution">
    <text evidence="9">The sequence shown here is derived from an EMBL/GenBank/DDBJ whole genome shotgun (WGS) entry which is preliminary data.</text>
</comment>